<feature type="region of interest" description="Disordered" evidence="1">
    <location>
        <begin position="297"/>
        <end position="317"/>
    </location>
</feature>
<protein>
    <recommendedName>
        <fullName evidence="4">Peptidase S9 prolyl oligopeptidase catalytic domain-containing protein</fullName>
    </recommendedName>
</protein>
<evidence type="ECO:0000313" key="2">
    <source>
        <dbReference type="EMBL" id="MFD1599973.1"/>
    </source>
</evidence>
<organism evidence="2 3">
    <name type="scientific">Halobellus rarus</name>
    <dbReference type="NCBI Taxonomy" id="1126237"/>
    <lineage>
        <taxon>Archaea</taxon>
        <taxon>Methanobacteriati</taxon>
        <taxon>Methanobacteriota</taxon>
        <taxon>Stenosarchaea group</taxon>
        <taxon>Halobacteria</taxon>
        <taxon>Halobacteriales</taxon>
        <taxon>Haloferacaceae</taxon>
        <taxon>Halobellus</taxon>
    </lineage>
</organism>
<name>A0ABD6CP70_9EURY</name>
<dbReference type="AlphaFoldDB" id="A0ABD6CP70"/>
<dbReference type="Proteomes" id="UP001597085">
    <property type="component" value="Unassembled WGS sequence"/>
</dbReference>
<reference evidence="2 3" key="1">
    <citation type="journal article" date="2019" name="Int. J. Syst. Evol. Microbiol.">
        <title>The Global Catalogue of Microorganisms (GCM) 10K type strain sequencing project: providing services to taxonomists for standard genome sequencing and annotation.</title>
        <authorList>
            <consortium name="The Broad Institute Genomics Platform"/>
            <consortium name="The Broad Institute Genome Sequencing Center for Infectious Disease"/>
            <person name="Wu L."/>
            <person name="Ma J."/>
        </authorList>
    </citation>
    <scope>NUCLEOTIDE SEQUENCE [LARGE SCALE GENOMIC DNA]</scope>
    <source>
        <strain evidence="2 3">CGMCC 1.12121</strain>
    </source>
</reference>
<sequence length="317" mass="34393">MTNIHELIDIGTIRVSAILLQNAKFFARSLESRPLVEVASESEASVDGLSSAGERTVTVDTPIGAFEAAYMPWQWRGPDYPTLIYHHGSGERPFDFGRFSSNSFRRLFVATDEAIPANVLAVRAPFHDGSSMDYARAMGELENFVGMLAASAALIDALATRADDRTSSPVFASGISLGGWAVNLHRACFDTVDRYAPIFAGAALGEMFVSSVYRKMTAGAAERRADHLREVLDFAGEFRAVEAANCAPLLARYDRIIEYDRQRPSYTDMPLAVLNRGHITGALAAATLREHVLGAIPDTDAGTDVPRTGGKTETDDQ</sequence>
<evidence type="ECO:0008006" key="4">
    <source>
        <dbReference type="Google" id="ProtNLM"/>
    </source>
</evidence>
<accession>A0ABD6CP70</accession>
<evidence type="ECO:0000256" key="1">
    <source>
        <dbReference type="SAM" id="MobiDB-lite"/>
    </source>
</evidence>
<dbReference type="SUPFAM" id="SSF53474">
    <property type="entry name" value="alpha/beta-Hydrolases"/>
    <property type="match status" value="1"/>
</dbReference>
<dbReference type="Gene3D" id="3.40.50.1820">
    <property type="entry name" value="alpha/beta hydrolase"/>
    <property type="match status" value="1"/>
</dbReference>
<keyword evidence="3" id="KW-1185">Reference proteome</keyword>
<proteinExistence type="predicted"/>
<dbReference type="EMBL" id="JBHUDK010000012">
    <property type="protein sequence ID" value="MFD1599973.1"/>
    <property type="molecule type" value="Genomic_DNA"/>
</dbReference>
<dbReference type="InterPro" id="IPR029058">
    <property type="entry name" value="AB_hydrolase_fold"/>
</dbReference>
<comment type="caution">
    <text evidence="2">The sequence shown here is derived from an EMBL/GenBank/DDBJ whole genome shotgun (WGS) entry which is preliminary data.</text>
</comment>
<evidence type="ECO:0000313" key="3">
    <source>
        <dbReference type="Proteomes" id="UP001597085"/>
    </source>
</evidence>
<gene>
    <name evidence="2" type="ORF">ACFSBX_13495</name>
</gene>
<dbReference type="RefSeq" id="WP_256421031.1">
    <property type="nucleotide sequence ID" value="NZ_JANHDI010000006.1"/>
</dbReference>